<dbReference type="Proteomes" id="UP000295573">
    <property type="component" value="Unassembled WGS sequence"/>
</dbReference>
<dbReference type="SUPFAM" id="SSF53850">
    <property type="entry name" value="Periplasmic binding protein-like II"/>
    <property type="match status" value="1"/>
</dbReference>
<evidence type="ECO:0000256" key="1">
    <source>
        <dbReference type="ARBA" id="ARBA00004196"/>
    </source>
</evidence>
<dbReference type="PROSITE" id="PS51257">
    <property type="entry name" value="PROKAR_LIPOPROTEIN"/>
    <property type="match status" value="1"/>
</dbReference>
<dbReference type="PANTHER" id="PTHR43649">
    <property type="entry name" value="ARABINOSE-BINDING PROTEIN-RELATED"/>
    <property type="match status" value="1"/>
</dbReference>
<dbReference type="PANTHER" id="PTHR43649:SF31">
    <property type="entry name" value="SN-GLYCEROL-3-PHOSPHATE-BINDING PERIPLASMIC PROTEIN UGPB"/>
    <property type="match status" value="1"/>
</dbReference>
<dbReference type="InterPro" id="IPR050490">
    <property type="entry name" value="Bact_solute-bd_prot1"/>
</dbReference>
<evidence type="ECO:0000256" key="4">
    <source>
        <dbReference type="ARBA" id="ARBA00022729"/>
    </source>
</evidence>
<comment type="similarity">
    <text evidence="2">Belongs to the bacterial solute-binding protein 1 family.</text>
</comment>
<accession>A0A4V2S458</accession>
<dbReference type="Gene3D" id="3.40.190.10">
    <property type="entry name" value="Periplasmic binding protein-like II"/>
    <property type="match status" value="1"/>
</dbReference>
<comment type="caution">
    <text evidence="6">The sequence shown here is derived from an EMBL/GenBank/DDBJ whole genome shotgun (WGS) entry which is preliminary data.</text>
</comment>
<dbReference type="Pfam" id="PF01547">
    <property type="entry name" value="SBP_bac_1"/>
    <property type="match status" value="1"/>
</dbReference>
<evidence type="ECO:0000256" key="5">
    <source>
        <dbReference type="SAM" id="SignalP"/>
    </source>
</evidence>
<dbReference type="GO" id="GO:0030313">
    <property type="term" value="C:cell envelope"/>
    <property type="evidence" value="ECO:0007669"/>
    <property type="project" value="UniProtKB-SubCell"/>
</dbReference>
<evidence type="ECO:0000256" key="3">
    <source>
        <dbReference type="ARBA" id="ARBA00022448"/>
    </source>
</evidence>
<proteinExistence type="inferred from homology"/>
<keyword evidence="4 5" id="KW-0732">Signal</keyword>
<keyword evidence="6" id="KW-0762">Sugar transport</keyword>
<gene>
    <name evidence="6" type="ORF">EV646_106229</name>
</gene>
<protein>
    <submittedName>
        <fullName evidence="6">Multiple sugar transport system substrate-binding protein</fullName>
    </submittedName>
</protein>
<evidence type="ECO:0000256" key="2">
    <source>
        <dbReference type="ARBA" id="ARBA00008520"/>
    </source>
</evidence>
<dbReference type="InterPro" id="IPR006059">
    <property type="entry name" value="SBP"/>
</dbReference>
<organism evidence="6 7">
    <name type="scientific">Kribbella antiqua</name>
    <dbReference type="NCBI Taxonomy" id="2512217"/>
    <lineage>
        <taxon>Bacteria</taxon>
        <taxon>Bacillati</taxon>
        <taxon>Actinomycetota</taxon>
        <taxon>Actinomycetes</taxon>
        <taxon>Propionibacteriales</taxon>
        <taxon>Kribbellaceae</taxon>
        <taxon>Kribbella</taxon>
    </lineage>
</organism>
<reference evidence="6 7" key="1">
    <citation type="journal article" date="2015" name="Stand. Genomic Sci.">
        <title>Genomic Encyclopedia of Bacterial and Archaeal Type Strains, Phase III: the genomes of soil and plant-associated and newly described type strains.</title>
        <authorList>
            <person name="Whitman W.B."/>
            <person name="Woyke T."/>
            <person name="Klenk H.P."/>
            <person name="Zhou Y."/>
            <person name="Lilburn T.G."/>
            <person name="Beck B.J."/>
            <person name="De Vos P."/>
            <person name="Vandamme P."/>
            <person name="Eisen J.A."/>
            <person name="Garrity G."/>
            <person name="Hugenholtz P."/>
            <person name="Kyrpides N.C."/>
        </authorList>
    </citation>
    <scope>NUCLEOTIDE SEQUENCE [LARGE SCALE GENOMIC DNA]</scope>
    <source>
        <strain evidence="6 7">VKM Ac-2541</strain>
    </source>
</reference>
<evidence type="ECO:0000313" key="6">
    <source>
        <dbReference type="EMBL" id="TCO46990.1"/>
    </source>
</evidence>
<dbReference type="AlphaFoldDB" id="A0A4V2S458"/>
<feature type="signal peptide" evidence="5">
    <location>
        <begin position="1"/>
        <end position="35"/>
    </location>
</feature>
<name>A0A4V2S458_9ACTN</name>
<keyword evidence="7" id="KW-1185">Reference proteome</keyword>
<dbReference type="RefSeq" id="WP_241996158.1">
    <property type="nucleotide sequence ID" value="NZ_SLWR01000006.1"/>
</dbReference>
<evidence type="ECO:0000313" key="7">
    <source>
        <dbReference type="Proteomes" id="UP000295573"/>
    </source>
</evidence>
<sequence>MKRRPLSTVVSTLAATAAALALLTACGGGSSDSQAAGGKTTVKLALWNYATTPEFKALIDGFEKANPDIHVEPVDILSDDYNEKLTTMLAGGDSTDILTMKNVIGYAQYANRGQLLPLTDEASKLDPAKQSGLDAYKIEDKYFALPYRQDFWVLYYNKTLLKQAGVPESKLENLTWSDYAALAKSLTKGDGGSKVYGAYQHTWRSVVQATAAAQSGGDLLGGDYGFFKDQYQMTLDLQKAGALLPWATASTQKVTYNSMFSTGKAALMPMGTWYAATLLADTKSGKTKVDWGVAPLPQRQADGKVTTFGSPTAFAVNKNSKHADAAKKFVAWAASEEGATTIAKAGVTPSLQSQTILDTYFALPGVPQDAVAKKAFKPDQVVLEMPVTDKTADVDTILTEEHELIMTGEKSLDAGLAEMSKRVKNEVG</sequence>
<dbReference type="EMBL" id="SLWR01000006">
    <property type="protein sequence ID" value="TCO46990.1"/>
    <property type="molecule type" value="Genomic_DNA"/>
</dbReference>
<feature type="chain" id="PRO_5020477298" evidence="5">
    <location>
        <begin position="36"/>
        <end position="428"/>
    </location>
</feature>
<keyword evidence="3" id="KW-0813">Transport</keyword>
<dbReference type="CDD" id="cd13585">
    <property type="entry name" value="PBP2_TMBP_like"/>
    <property type="match status" value="1"/>
</dbReference>
<comment type="subcellular location">
    <subcellularLocation>
        <location evidence="1">Cell envelope</location>
    </subcellularLocation>
</comment>